<keyword evidence="2" id="KW-1185">Reference proteome</keyword>
<evidence type="ECO:0000313" key="2">
    <source>
        <dbReference type="Proteomes" id="UP000316343"/>
    </source>
</evidence>
<gene>
    <name evidence="1" type="ORF">FGU71_12390</name>
</gene>
<accession>A0A547PEL0</accession>
<dbReference type="Proteomes" id="UP000316343">
    <property type="component" value="Unassembled WGS sequence"/>
</dbReference>
<dbReference type="AlphaFoldDB" id="A0A547PEL0"/>
<dbReference type="EMBL" id="VHJK01000001">
    <property type="protein sequence ID" value="TRD12582.1"/>
    <property type="molecule type" value="Genomic_DNA"/>
</dbReference>
<proteinExistence type="predicted"/>
<protein>
    <submittedName>
        <fullName evidence="1">Septum formation initiator</fullName>
    </submittedName>
</protein>
<evidence type="ECO:0000313" key="1">
    <source>
        <dbReference type="EMBL" id="TRD12582.1"/>
    </source>
</evidence>
<name>A0A547PEL0_9SPHN</name>
<dbReference type="OrthoDB" id="9815600at2"/>
<comment type="caution">
    <text evidence="1">The sequence shown here is derived from an EMBL/GenBank/DDBJ whole genome shotgun (WGS) entry which is preliminary data.</text>
</comment>
<reference evidence="1 2" key="1">
    <citation type="submission" date="2019-06" db="EMBL/GenBank/DDBJ databases">
        <title>Erythrobacter insulae sp. nov., isolated from a tidal flat.</title>
        <authorList>
            <person name="Yoon J.-H."/>
        </authorList>
    </citation>
    <scope>NUCLEOTIDE SEQUENCE [LARGE SCALE GENOMIC DNA]</scope>
    <source>
        <strain evidence="1 2">JBTF-M21</strain>
    </source>
</reference>
<dbReference type="Pfam" id="PF04977">
    <property type="entry name" value="DivIC"/>
    <property type="match status" value="1"/>
</dbReference>
<dbReference type="InterPro" id="IPR007060">
    <property type="entry name" value="FtsL/DivIC"/>
</dbReference>
<sequence>MRKPAREQMRQGIALVVLLGLTGMAIAGPTGLLAWNENAQALDQRKAQIAMLTAKRDALKNRVELLDPNAADADLASELVRKNLGVLHADEIVITIEDE</sequence>
<organism evidence="1 2">
    <name type="scientific">Erythrobacter insulae</name>
    <dbReference type="NCBI Taxonomy" id="2584124"/>
    <lineage>
        <taxon>Bacteria</taxon>
        <taxon>Pseudomonadati</taxon>
        <taxon>Pseudomonadota</taxon>
        <taxon>Alphaproteobacteria</taxon>
        <taxon>Sphingomonadales</taxon>
        <taxon>Erythrobacteraceae</taxon>
        <taxon>Erythrobacter/Porphyrobacter group</taxon>
        <taxon>Erythrobacter</taxon>
    </lineage>
</organism>
<dbReference type="RefSeq" id="WP_142788854.1">
    <property type="nucleotide sequence ID" value="NZ_VHJK01000001.1"/>
</dbReference>